<evidence type="ECO:0000313" key="14">
    <source>
        <dbReference type="Proteomes" id="UP000250744"/>
    </source>
</evidence>
<evidence type="ECO:0000256" key="3">
    <source>
        <dbReference type="ARBA" id="ARBA00022553"/>
    </source>
</evidence>
<comment type="caution">
    <text evidence="13">The sequence shown here is derived from an EMBL/GenBank/DDBJ whole genome shotgun (WGS) entry which is preliminary data.</text>
</comment>
<keyword evidence="9 11" id="KW-0460">Magnesium</keyword>
<keyword evidence="5 11" id="KW-0479">Metal-binding</keyword>
<dbReference type="GO" id="GO:0000287">
    <property type="term" value="F:magnesium ion binding"/>
    <property type="evidence" value="ECO:0007669"/>
    <property type="project" value="UniProtKB-UniRule"/>
</dbReference>
<dbReference type="Gene3D" id="3.30.200.70">
    <property type="match status" value="1"/>
</dbReference>
<dbReference type="Gene3D" id="1.20.1270.170">
    <property type="match status" value="1"/>
</dbReference>
<evidence type="ECO:0000256" key="4">
    <source>
        <dbReference type="ARBA" id="ARBA00022679"/>
    </source>
</evidence>
<reference evidence="13 14" key="1">
    <citation type="submission" date="2018-06" db="EMBL/GenBank/DDBJ databases">
        <title>Nitrincola tibetense sp. nov., isolated from Lake XuguoCo on Tibetan Plateau.</title>
        <authorList>
            <person name="Xing P."/>
        </authorList>
    </citation>
    <scope>NUCLEOTIDE SEQUENCE [LARGE SCALE GENOMIC DNA]</scope>
    <source>
        <strain evidence="14">xg18</strain>
    </source>
</reference>
<evidence type="ECO:0000256" key="6">
    <source>
        <dbReference type="ARBA" id="ARBA00022741"/>
    </source>
</evidence>
<accession>A0A364NP64</accession>
<evidence type="ECO:0000256" key="1">
    <source>
        <dbReference type="ARBA" id="ARBA00022490"/>
    </source>
</evidence>
<dbReference type="Proteomes" id="UP000250744">
    <property type="component" value="Unassembled WGS sequence"/>
</dbReference>
<comment type="subcellular location">
    <subcellularLocation>
        <location evidence="11">Cytoplasm</location>
    </subcellularLocation>
</comment>
<dbReference type="PANTHER" id="PTHR39573:SF1">
    <property type="entry name" value="STRESS RESPONSE KINASE A"/>
    <property type="match status" value="1"/>
</dbReference>
<comment type="cofactor">
    <cofactor evidence="11">
        <name>Mg(2+)</name>
        <dbReference type="ChEBI" id="CHEBI:18420"/>
    </cofactor>
</comment>
<dbReference type="EMBL" id="QKRX01000003">
    <property type="protein sequence ID" value="RAU18873.1"/>
    <property type="molecule type" value="Genomic_DNA"/>
</dbReference>
<dbReference type="AlphaFoldDB" id="A0A364NP64"/>
<dbReference type="InterPro" id="IPR002575">
    <property type="entry name" value="Aminoglycoside_PTrfase"/>
</dbReference>
<keyword evidence="7 11" id="KW-0418">Kinase</keyword>
<dbReference type="Pfam" id="PF01636">
    <property type="entry name" value="APH"/>
    <property type="match status" value="1"/>
</dbReference>
<organism evidence="13 14">
    <name type="scientific">Nitrincola tibetensis</name>
    <dbReference type="NCBI Taxonomy" id="2219697"/>
    <lineage>
        <taxon>Bacteria</taxon>
        <taxon>Pseudomonadati</taxon>
        <taxon>Pseudomonadota</taxon>
        <taxon>Gammaproteobacteria</taxon>
        <taxon>Oceanospirillales</taxon>
        <taxon>Oceanospirillaceae</taxon>
        <taxon>Nitrincola</taxon>
    </lineage>
</organism>
<dbReference type="InterPro" id="IPR032882">
    <property type="entry name" value="SrkA/RdoA"/>
</dbReference>
<comment type="subunit">
    <text evidence="11">Monomer.</text>
</comment>
<dbReference type="Gene3D" id="1.10.510.10">
    <property type="entry name" value="Transferase(Phosphotransferase) domain 1"/>
    <property type="match status" value="1"/>
</dbReference>
<keyword evidence="10 11" id="KW-0346">Stress response</keyword>
<comment type="function">
    <text evidence="11">A protein kinase that phosphorylates Ser and Thr residues. Probably acts to suppress the effects of stress linked to accumulation of reactive oxygen species. Probably involved in the extracytoplasmic stress response.</text>
</comment>
<dbReference type="EC" id="2.7.11.1" evidence="11"/>
<comment type="catalytic activity">
    <reaction evidence="11">
        <text>L-seryl-[protein] + ATP = O-phospho-L-seryl-[protein] + ADP + H(+)</text>
        <dbReference type="Rhea" id="RHEA:17989"/>
        <dbReference type="Rhea" id="RHEA-COMP:9863"/>
        <dbReference type="Rhea" id="RHEA-COMP:11604"/>
        <dbReference type="ChEBI" id="CHEBI:15378"/>
        <dbReference type="ChEBI" id="CHEBI:29999"/>
        <dbReference type="ChEBI" id="CHEBI:30616"/>
        <dbReference type="ChEBI" id="CHEBI:83421"/>
        <dbReference type="ChEBI" id="CHEBI:456216"/>
        <dbReference type="EC" id="2.7.11.1"/>
    </reaction>
</comment>
<evidence type="ECO:0000256" key="7">
    <source>
        <dbReference type="ARBA" id="ARBA00022777"/>
    </source>
</evidence>
<dbReference type="InterPro" id="IPR011009">
    <property type="entry name" value="Kinase-like_dom_sf"/>
</dbReference>
<dbReference type="PANTHER" id="PTHR39573">
    <property type="entry name" value="STRESS RESPONSE KINASE A"/>
    <property type="match status" value="1"/>
</dbReference>
<dbReference type="NCBIfam" id="NF008738">
    <property type="entry name" value="PRK11768.1"/>
    <property type="match status" value="1"/>
</dbReference>
<evidence type="ECO:0000256" key="11">
    <source>
        <dbReference type="HAMAP-Rule" id="MF_01497"/>
    </source>
</evidence>
<feature type="domain" description="Aminoglycoside phosphotransferase" evidence="12">
    <location>
        <begin position="37"/>
        <end position="268"/>
    </location>
</feature>
<dbReference type="GO" id="GO:0004674">
    <property type="term" value="F:protein serine/threonine kinase activity"/>
    <property type="evidence" value="ECO:0007669"/>
    <property type="project" value="UniProtKB-UniRule"/>
</dbReference>
<dbReference type="RefSeq" id="WP_112158207.1">
    <property type="nucleotide sequence ID" value="NZ_QKRX01000003.1"/>
</dbReference>
<feature type="binding site" evidence="11">
    <location>
        <position position="221"/>
    </location>
    <ligand>
        <name>Mg(2+)</name>
        <dbReference type="ChEBI" id="CHEBI:18420"/>
    </ligand>
</feature>
<keyword evidence="2 11" id="KW-0723">Serine/threonine-protein kinase</keyword>
<keyword evidence="6 11" id="KW-0547">Nucleotide-binding</keyword>
<keyword evidence="8 11" id="KW-0067">ATP-binding</keyword>
<evidence type="ECO:0000256" key="8">
    <source>
        <dbReference type="ARBA" id="ARBA00022840"/>
    </source>
</evidence>
<evidence type="ECO:0000256" key="9">
    <source>
        <dbReference type="ARBA" id="ARBA00022842"/>
    </source>
</evidence>
<keyword evidence="3 11" id="KW-0597">Phosphoprotein</keyword>
<gene>
    <name evidence="11" type="primary">srkA</name>
    <name evidence="13" type="ORF">DN062_05160</name>
</gene>
<protein>
    <recommendedName>
        <fullName evidence="11">Stress response kinase A</fullName>
        <ecNumber evidence="11">2.7.11.1</ecNumber>
    </recommendedName>
    <alternativeName>
        <fullName evidence="11">Serine/threonine-protein kinase SrkA</fullName>
    </alternativeName>
</protein>
<feature type="site" description="ATP" evidence="11">
    <location>
        <position position="38"/>
    </location>
</feature>
<evidence type="ECO:0000313" key="13">
    <source>
        <dbReference type="EMBL" id="RAU18873.1"/>
    </source>
</evidence>
<feature type="active site" evidence="11">
    <location>
        <position position="221"/>
    </location>
</feature>
<dbReference type="SUPFAM" id="SSF56112">
    <property type="entry name" value="Protein kinase-like (PK-like)"/>
    <property type="match status" value="1"/>
</dbReference>
<evidence type="ECO:0000259" key="12">
    <source>
        <dbReference type="Pfam" id="PF01636"/>
    </source>
</evidence>
<keyword evidence="14" id="KW-1185">Reference proteome</keyword>
<comment type="similarity">
    <text evidence="11">Belongs to the SrkA/RdoA protein kinase family.</text>
</comment>
<dbReference type="GO" id="GO:0005737">
    <property type="term" value="C:cytoplasm"/>
    <property type="evidence" value="ECO:0007669"/>
    <property type="project" value="UniProtKB-SubCell"/>
</dbReference>
<dbReference type="OrthoDB" id="5392197at2"/>
<comment type="catalytic activity">
    <reaction evidence="11">
        <text>L-threonyl-[protein] + ATP = O-phospho-L-threonyl-[protein] + ADP + H(+)</text>
        <dbReference type="Rhea" id="RHEA:46608"/>
        <dbReference type="Rhea" id="RHEA-COMP:11060"/>
        <dbReference type="Rhea" id="RHEA-COMP:11605"/>
        <dbReference type="ChEBI" id="CHEBI:15378"/>
        <dbReference type="ChEBI" id="CHEBI:30013"/>
        <dbReference type="ChEBI" id="CHEBI:30616"/>
        <dbReference type="ChEBI" id="CHEBI:61977"/>
        <dbReference type="ChEBI" id="CHEBI:456216"/>
        <dbReference type="EC" id="2.7.11.1"/>
    </reaction>
</comment>
<keyword evidence="1 11" id="KW-0963">Cytoplasm</keyword>
<evidence type="ECO:0000256" key="2">
    <source>
        <dbReference type="ARBA" id="ARBA00022527"/>
    </source>
</evidence>
<evidence type="ECO:0000256" key="10">
    <source>
        <dbReference type="ARBA" id="ARBA00023016"/>
    </source>
</evidence>
<name>A0A364NP64_9GAMM</name>
<sequence length="330" mass="38459">MTQSSQPHPFERLTPDFILDAIEAQGFLSDGRVLALNSYENRVYQIGIDEKVPIIAKFYRPGRWTDAQIQEEHDFCDELVAQDLSVVPPMRVQGQSLLHYQGFPIALYERRGGRAPDLDNPDHLYQLGRTLGRMHLVGAVKPFTHRPTLDMQSFGYQSIERLLSGFIPASLEPAYRSLTQDLMQRIEAAFALYPDIRYLRVHGDCHGGNLLWRDDLAHFVDFDDARMAPAIQDLWMLLSENERSQRELQLAEVLAGYEEFAEFDPRELHLIEPLRTLRMLHYSAWLARRWEDPAFPLNFPWFNTERYWGEHILQLREQLSALNEPVLRIL</sequence>
<feature type="binding site" evidence="11">
    <location>
        <position position="209"/>
    </location>
    <ligand>
        <name>Mg(2+)</name>
        <dbReference type="ChEBI" id="CHEBI:18420"/>
    </ligand>
</feature>
<evidence type="ECO:0000256" key="5">
    <source>
        <dbReference type="ARBA" id="ARBA00022723"/>
    </source>
</evidence>
<feature type="active site" description="Proton acceptor" evidence="11">
    <location>
        <position position="204"/>
    </location>
</feature>
<keyword evidence="4 11" id="KW-0808">Transferase</keyword>
<dbReference type="GO" id="GO:0005524">
    <property type="term" value="F:ATP binding"/>
    <property type="evidence" value="ECO:0007669"/>
    <property type="project" value="UniProtKB-UniRule"/>
</dbReference>
<proteinExistence type="inferred from homology"/>
<dbReference type="GO" id="GO:0106310">
    <property type="term" value="F:protein serine kinase activity"/>
    <property type="evidence" value="ECO:0007669"/>
    <property type="project" value="RHEA"/>
</dbReference>
<dbReference type="HAMAP" id="MF_01497">
    <property type="entry name" value="SrkA_kinase"/>
    <property type="match status" value="1"/>
</dbReference>